<feature type="non-terminal residue" evidence="1">
    <location>
        <position position="1"/>
    </location>
</feature>
<gene>
    <name evidence="1" type="ORF">CR513_57180</name>
</gene>
<reference evidence="1" key="1">
    <citation type="submission" date="2018-05" db="EMBL/GenBank/DDBJ databases">
        <title>Draft genome of Mucuna pruriens seed.</title>
        <authorList>
            <person name="Nnadi N.E."/>
            <person name="Vos R."/>
            <person name="Hasami M.H."/>
            <person name="Devisetty U.K."/>
            <person name="Aguiy J.C."/>
        </authorList>
    </citation>
    <scope>NUCLEOTIDE SEQUENCE [LARGE SCALE GENOMIC DNA]</scope>
    <source>
        <strain evidence="1">JCA_2017</strain>
    </source>
</reference>
<dbReference type="Proteomes" id="UP000257109">
    <property type="component" value="Unassembled WGS sequence"/>
</dbReference>
<protein>
    <submittedName>
        <fullName evidence="1">Uncharacterized protein</fullName>
    </submittedName>
</protein>
<evidence type="ECO:0000313" key="1">
    <source>
        <dbReference type="EMBL" id="RDX64279.1"/>
    </source>
</evidence>
<organism evidence="1 2">
    <name type="scientific">Mucuna pruriens</name>
    <name type="common">Velvet bean</name>
    <name type="synonym">Dolichos pruriens</name>
    <dbReference type="NCBI Taxonomy" id="157652"/>
    <lineage>
        <taxon>Eukaryota</taxon>
        <taxon>Viridiplantae</taxon>
        <taxon>Streptophyta</taxon>
        <taxon>Embryophyta</taxon>
        <taxon>Tracheophyta</taxon>
        <taxon>Spermatophyta</taxon>
        <taxon>Magnoliopsida</taxon>
        <taxon>eudicotyledons</taxon>
        <taxon>Gunneridae</taxon>
        <taxon>Pentapetalae</taxon>
        <taxon>rosids</taxon>
        <taxon>fabids</taxon>
        <taxon>Fabales</taxon>
        <taxon>Fabaceae</taxon>
        <taxon>Papilionoideae</taxon>
        <taxon>50 kb inversion clade</taxon>
        <taxon>NPAAA clade</taxon>
        <taxon>indigoferoid/millettioid clade</taxon>
        <taxon>Phaseoleae</taxon>
        <taxon>Mucuna</taxon>
    </lineage>
</organism>
<proteinExistence type="predicted"/>
<keyword evidence="2" id="KW-1185">Reference proteome</keyword>
<dbReference type="AlphaFoldDB" id="A0A371EE62"/>
<evidence type="ECO:0000313" key="2">
    <source>
        <dbReference type="Proteomes" id="UP000257109"/>
    </source>
</evidence>
<accession>A0A371EE62</accession>
<sequence length="83" mass="9532">MSLKTLGAILPHISKCTREMVSTHEGYYVWEFINMKGNPSSELTNKKFEWSQPIYDHAIEMSNLATKMKSMGMGVNYNTLKEI</sequence>
<name>A0A371EE62_MUCPR</name>
<dbReference type="EMBL" id="QJKJ01014455">
    <property type="protein sequence ID" value="RDX64279.1"/>
    <property type="molecule type" value="Genomic_DNA"/>
</dbReference>
<comment type="caution">
    <text evidence="1">The sequence shown here is derived from an EMBL/GenBank/DDBJ whole genome shotgun (WGS) entry which is preliminary data.</text>
</comment>